<proteinExistence type="predicted"/>
<dbReference type="Proteomes" id="UP001232148">
    <property type="component" value="Unassembled WGS sequence"/>
</dbReference>
<evidence type="ECO:0000256" key="1">
    <source>
        <dbReference type="SAM" id="MobiDB-lite"/>
    </source>
</evidence>
<reference evidence="2" key="1">
    <citation type="submission" date="2021-06" db="EMBL/GenBank/DDBJ databases">
        <title>Comparative genomics, transcriptomics and evolutionary studies reveal genomic signatures of adaptation to plant cell wall in hemibiotrophic fungi.</title>
        <authorList>
            <consortium name="DOE Joint Genome Institute"/>
            <person name="Baroncelli R."/>
            <person name="Diaz J.F."/>
            <person name="Benocci T."/>
            <person name="Peng M."/>
            <person name="Battaglia E."/>
            <person name="Haridas S."/>
            <person name="Andreopoulos W."/>
            <person name="Labutti K."/>
            <person name="Pangilinan J."/>
            <person name="Floch G.L."/>
            <person name="Makela M.R."/>
            <person name="Henrissat B."/>
            <person name="Grigoriev I.V."/>
            <person name="Crouch J.A."/>
            <person name="De Vries R.P."/>
            <person name="Sukno S.A."/>
            <person name="Thon M.R."/>
        </authorList>
    </citation>
    <scope>NUCLEOTIDE SEQUENCE</scope>
    <source>
        <strain evidence="2">MAFF235873</strain>
    </source>
</reference>
<evidence type="ECO:0000313" key="3">
    <source>
        <dbReference type="Proteomes" id="UP001232148"/>
    </source>
</evidence>
<protein>
    <submittedName>
        <fullName evidence="2">Uncharacterized protein</fullName>
    </submittedName>
</protein>
<organism evidence="2 3">
    <name type="scientific">Colletotrichum zoysiae</name>
    <dbReference type="NCBI Taxonomy" id="1216348"/>
    <lineage>
        <taxon>Eukaryota</taxon>
        <taxon>Fungi</taxon>
        <taxon>Dikarya</taxon>
        <taxon>Ascomycota</taxon>
        <taxon>Pezizomycotina</taxon>
        <taxon>Sordariomycetes</taxon>
        <taxon>Hypocreomycetidae</taxon>
        <taxon>Glomerellales</taxon>
        <taxon>Glomerellaceae</taxon>
        <taxon>Colletotrichum</taxon>
        <taxon>Colletotrichum graminicola species complex</taxon>
    </lineage>
</organism>
<name>A0AAD9HAR5_9PEZI</name>
<evidence type="ECO:0000313" key="2">
    <source>
        <dbReference type="EMBL" id="KAK2024872.1"/>
    </source>
</evidence>
<gene>
    <name evidence="2" type="ORF">LX32DRAFT_81124</name>
</gene>
<comment type="caution">
    <text evidence="2">The sequence shown here is derived from an EMBL/GenBank/DDBJ whole genome shotgun (WGS) entry which is preliminary data.</text>
</comment>
<sequence>MPNGRQASSSQAPTGTNDAFATTYVSPLATWPETLGSRKSHQPSGTGKWSHKSRQDYLRYLLIRPSHHGRSILLPGTGDDWSTRVERHLTLVMMHASLLASTIKVVKLAQPYVLRCFNIRDTRTLLYSQKRPRPTMDGCENTEKRNRPALAWH</sequence>
<feature type="region of interest" description="Disordered" evidence="1">
    <location>
        <begin position="132"/>
        <end position="153"/>
    </location>
</feature>
<keyword evidence="3" id="KW-1185">Reference proteome</keyword>
<dbReference type="AlphaFoldDB" id="A0AAD9HAR5"/>
<accession>A0AAD9HAR5</accession>
<dbReference type="EMBL" id="MU842952">
    <property type="protein sequence ID" value="KAK2024872.1"/>
    <property type="molecule type" value="Genomic_DNA"/>
</dbReference>